<keyword evidence="8" id="KW-0378">Hydrolase</keyword>
<dbReference type="EMBL" id="AVOT02023050">
    <property type="protein sequence ID" value="MBW0512901.1"/>
    <property type="molecule type" value="Genomic_DNA"/>
</dbReference>
<reference evidence="17" key="1">
    <citation type="submission" date="2021-03" db="EMBL/GenBank/DDBJ databases">
        <title>Draft genome sequence of rust myrtle Austropuccinia psidii MF-1, a brazilian biotype.</title>
        <authorList>
            <person name="Quecine M.C."/>
            <person name="Pachon D.M.R."/>
            <person name="Bonatelli M.L."/>
            <person name="Correr F.H."/>
            <person name="Franceschini L.M."/>
            <person name="Leite T.F."/>
            <person name="Margarido G.R.A."/>
            <person name="Almeida C.A."/>
            <person name="Ferrarezi J.A."/>
            <person name="Labate C.A."/>
        </authorList>
    </citation>
    <scope>NUCLEOTIDE SEQUENCE</scope>
    <source>
        <strain evidence="17">MF-1</strain>
    </source>
</reference>
<keyword evidence="5" id="KW-0479">Metal-binding</keyword>
<accession>A0A9Q3E5Y2</accession>
<evidence type="ECO:0000256" key="8">
    <source>
        <dbReference type="ARBA" id="ARBA00022801"/>
    </source>
</evidence>
<gene>
    <name evidence="17" type="ORF">O181_052616</name>
</gene>
<evidence type="ECO:0000256" key="9">
    <source>
        <dbReference type="ARBA" id="ARBA00022840"/>
    </source>
</evidence>
<keyword evidence="10" id="KW-0460">Magnesium</keyword>
<evidence type="ECO:0000313" key="18">
    <source>
        <dbReference type="Proteomes" id="UP000765509"/>
    </source>
</evidence>
<comment type="function">
    <text evidence="1">The aspartyl protease (PR) mediates the proteolytic cleavages of the Gag and Gag-Pol polyproteins after assembly of the VLP.</text>
</comment>
<keyword evidence="13" id="KW-0808">Transferase</keyword>
<evidence type="ECO:0000256" key="10">
    <source>
        <dbReference type="ARBA" id="ARBA00022842"/>
    </source>
</evidence>
<keyword evidence="18" id="KW-1185">Reference proteome</keyword>
<dbReference type="GO" id="GO:0005524">
    <property type="term" value="F:ATP binding"/>
    <property type="evidence" value="ECO:0007669"/>
    <property type="project" value="UniProtKB-KW"/>
</dbReference>
<keyword evidence="3" id="KW-0548">Nucleotidyltransferase</keyword>
<dbReference type="OrthoDB" id="3251181at2759"/>
<keyword evidence="6" id="KW-0547">Nucleotide-binding</keyword>
<dbReference type="GO" id="GO:0004519">
    <property type="term" value="F:endonuclease activity"/>
    <property type="evidence" value="ECO:0007669"/>
    <property type="project" value="UniProtKB-KW"/>
</dbReference>
<dbReference type="GO" id="GO:0046872">
    <property type="term" value="F:metal ion binding"/>
    <property type="evidence" value="ECO:0007669"/>
    <property type="project" value="UniProtKB-KW"/>
</dbReference>
<dbReference type="PANTHER" id="PTHR42648:SF11">
    <property type="entry name" value="TRANSPOSON TY4-P GAG-POL POLYPROTEIN"/>
    <property type="match status" value="1"/>
</dbReference>
<protein>
    <recommendedName>
        <fullName evidence="16">Retrovirus-related Pol polyprotein from transposon TNT 1-94-like beta-barrel domain-containing protein</fullName>
    </recommendedName>
</protein>
<comment type="caution">
    <text evidence="17">The sequence shown here is derived from an EMBL/GenBank/DDBJ whole genome shotgun (WGS) entry which is preliminary data.</text>
</comment>
<evidence type="ECO:0000256" key="11">
    <source>
        <dbReference type="ARBA" id="ARBA00022908"/>
    </source>
</evidence>
<dbReference type="PANTHER" id="PTHR42648">
    <property type="entry name" value="TRANSPOSASE, PUTATIVE-RELATED"/>
    <property type="match status" value="1"/>
</dbReference>
<sequence>MESITPTQPWPPQRTKNKTITTSKIKKRRQDGDYPKCSPGWHNSLTKHDESECNFLKLDKNKNLKPIQSLVLSTTETSMNQKILNSGATTSMFNNPSLFTNFTPRTQTIKLGDRSTIHAAGTGTIKLGLHHFFLELKNFLLIKYLDYNLISLGAIMKPKFKIITKEKETFNLLDHNNELILHGTYNTGNFELTINQHKALAIKITDQIRKTLHQLTGDPSLEYLKKMFPSHNFDNLICNTCSLAKITKNLFKGHFPIPKQKLQFLHGELSGPIKTPSNSGYKYFLRVMDSYRRYSGVVFLRAKSDVEFQLQKLIIQIEFKVIQESQNLYQIMVLNLKTKN</sequence>
<organism evidence="17 18">
    <name type="scientific">Austropuccinia psidii MF-1</name>
    <dbReference type="NCBI Taxonomy" id="1389203"/>
    <lineage>
        <taxon>Eukaryota</taxon>
        <taxon>Fungi</taxon>
        <taxon>Dikarya</taxon>
        <taxon>Basidiomycota</taxon>
        <taxon>Pucciniomycotina</taxon>
        <taxon>Pucciniomycetes</taxon>
        <taxon>Pucciniales</taxon>
        <taxon>Sphaerophragmiaceae</taxon>
        <taxon>Austropuccinia</taxon>
    </lineage>
</organism>
<dbReference type="GO" id="GO:0003887">
    <property type="term" value="F:DNA-directed DNA polymerase activity"/>
    <property type="evidence" value="ECO:0007669"/>
    <property type="project" value="UniProtKB-KW"/>
</dbReference>
<keyword evidence="9" id="KW-0067">ATP-binding</keyword>
<dbReference type="GO" id="GO:0008233">
    <property type="term" value="F:peptidase activity"/>
    <property type="evidence" value="ECO:0007669"/>
    <property type="project" value="UniProtKB-KW"/>
</dbReference>
<dbReference type="GO" id="GO:0003964">
    <property type="term" value="F:RNA-directed DNA polymerase activity"/>
    <property type="evidence" value="ECO:0007669"/>
    <property type="project" value="UniProtKB-KW"/>
</dbReference>
<keyword evidence="11" id="KW-0229">DNA integration</keyword>
<dbReference type="Proteomes" id="UP000765509">
    <property type="component" value="Unassembled WGS sequence"/>
</dbReference>
<keyword evidence="4" id="KW-0540">Nuclease</keyword>
<evidence type="ECO:0000256" key="12">
    <source>
        <dbReference type="ARBA" id="ARBA00022918"/>
    </source>
</evidence>
<dbReference type="GO" id="GO:0006508">
    <property type="term" value="P:proteolysis"/>
    <property type="evidence" value="ECO:0007669"/>
    <property type="project" value="UniProtKB-KW"/>
</dbReference>
<keyword evidence="14" id="KW-0233">DNA recombination</keyword>
<evidence type="ECO:0000256" key="3">
    <source>
        <dbReference type="ARBA" id="ARBA00022695"/>
    </source>
</evidence>
<evidence type="ECO:0000256" key="13">
    <source>
        <dbReference type="ARBA" id="ARBA00022932"/>
    </source>
</evidence>
<dbReference type="GO" id="GO:0015074">
    <property type="term" value="P:DNA integration"/>
    <property type="evidence" value="ECO:0007669"/>
    <property type="project" value="UniProtKB-KW"/>
</dbReference>
<keyword evidence="2" id="KW-0645">Protease</keyword>
<evidence type="ECO:0000256" key="7">
    <source>
        <dbReference type="ARBA" id="ARBA00022759"/>
    </source>
</evidence>
<evidence type="ECO:0000256" key="4">
    <source>
        <dbReference type="ARBA" id="ARBA00022722"/>
    </source>
</evidence>
<evidence type="ECO:0000256" key="15">
    <source>
        <dbReference type="SAM" id="MobiDB-lite"/>
    </source>
</evidence>
<keyword evidence="7" id="KW-0255">Endonuclease</keyword>
<dbReference type="GO" id="GO:0006310">
    <property type="term" value="P:DNA recombination"/>
    <property type="evidence" value="ECO:0007669"/>
    <property type="project" value="UniProtKB-KW"/>
</dbReference>
<evidence type="ECO:0000256" key="6">
    <source>
        <dbReference type="ARBA" id="ARBA00022741"/>
    </source>
</evidence>
<evidence type="ECO:0000256" key="1">
    <source>
        <dbReference type="ARBA" id="ARBA00002180"/>
    </source>
</evidence>
<evidence type="ECO:0000256" key="14">
    <source>
        <dbReference type="ARBA" id="ARBA00023172"/>
    </source>
</evidence>
<dbReference type="InterPro" id="IPR054722">
    <property type="entry name" value="PolX-like_BBD"/>
</dbReference>
<keyword evidence="13" id="KW-0239">DNA-directed DNA polymerase</keyword>
<proteinExistence type="predicted"/>
<evidence type="ECO:0000259" key="16">
    <source>
        <dbReference type="Pfam" id="PF22936"/>
    </source>
</evidence>
<feature type="domain" description="Retrovirus-related Pol polyprotein from transposon TNT 1-94-like beta-barrel" evidence="16">
    <location>
        <begin position="83"/>
        <end position="157"/>
    </location>
</feature>
<evidence type="ECO:0000313" key="17">
    <source>
        <dbReference type="EMBL" id="MBW0512901.1"/>
    </source>
</evidence>
<name>A0A9Q3E5Y2_9BASI</name>
<evidence type="ECO:0000256" key="5">
    <source>
        <dbReference type="ARBA" id="ARBA00022723"/>
    </source>
</evidence>
<keyword evidence="12" id="KW-0695">RNA-directed DNA polymerase</keyword>
<dbReference type="AlphaFoldDB" id="A0A9Q3E5Y2"/>
<dbReference type="InterPro" id="IPR039537">
    <property type="entry name" value="Retrotran_Ty1/copia-like"/>
</dbReference>
<dbReference type="Pfam" id="PF22936">
    <property type="entry name" value="Pol_BBD"/>
    <property type="match status" value="1"/>
</dbReference>
<evidence type="ECO:0000256" key="2">
    <source>
        <dbReference type="ARBA" id="ARBA00022670"/>
    </source>
</evidence>
<feature type="region of interest" description="Disordered" evidence="15">
    <location>
        <begin position="1"/>
        <end position="39"/>
    </location>
</feature>